<feature type="region of interest" description="Disordered" evidence="1">
    <location>
        <begin position="26"/>
        <end position="51"/>
    </location>
</feature>
<keyword evidence="3" id="KW-1185">Reference proteome</keyword>
<name>A0A0J9E3M3_9RHOB</name>
<accession>A0A0J9E3M3</accession>
<protein>
    <submittedName>
        <fullName evidence="2">Uncharacterized protein</fullName>
    </submittedName>
</protein>
<comment type="caution">
    <text evidence="2">The sequence shown here is derived from an EMBL/GenBank/DDBJ whole genome shotgun (WGS) entry which is preliminary data.</text>
</comment>
<feature type="compositionally biased region" description="Basic and acidic residues" evidence="1">
    <location>
        <begin position="31"/>
        <end position="51"/>
    </location>
</feature>
<reference evidence="2 3" key="1">
    <citation type="submission" date="2015-06" db="EMBL/GenBank/DDBJ databases">
        <title>Draft genome sequence of an Alphaproteobacteria species associated to the Mediterranean sponge Oscarella lobularis.</title>
        <authorList>
            <person name="Jourda C."/>
            <person name="Santini S."/>
            <person name="Claverie J.-M."/>
        </authorList>
    </citation>
    <scope>NUCLEOTIDE SEQUENCE [LARGE SCALE GENOMIC DNA]</scope>
    <source>
        <strain evidence="2">IGS</strain>
    </source>
</reference>
<dbReference type="Proteomes" id="UP000037178">
    <property type="component" value="Unassembled WGS sequence"/>
</dbReference>
<proteinExistence type="predicted"/>
<dbReference type="STRING" id="1675527.AIOL_002369"/>
<dbReference type="AlphaFoldDB" id="A0A0J9E3M3"/>
<gene>
    <name evidence="2" type="ORF">AIOL_002369</name>
</gene>
<evidence type="ECO:0000256" key="1">
    <source>
        <dbReference type="SAM" id="MobiDB-lite"/>
    </source>
</evidence>
<sequence>MAVGAMPIHIVRPFGMLDIAARPHQMSDPQMRGHGDGGEMRGETIAKDHTI</sequence>
<evidence type="ECO:0000313" key="3">
    <source>
        <dbReference type="Proteomes" id="UP000037178"/>
    </source>
</evidence>
<dbReference type="EMBL" id="LFTY01000002">
    <property type="protein sequence ID" value="KMW57406.1"/>
    <property type="molecule type" value="Genomic_DNA"/>
</dbReference>
<evidence type="ECO:0000313" key="2">
    <source>
        <dbReference type="EMBL" id="KMW57406.1"/>
    </source>
</evidence>
<organism evidence="2 3">
    <name type="scientific">Candidatus Rhodobacter oscarellae</name>
    <dbReference type="NCBI Taxonomy" id="1675527"/>
    <lineage>
        <taxon>Bacteria</taxon>
        <taxon>Pseudomonadati</taxon>
        <taxon>Pseudomonadota</taxon>
        <taxon>Alphaproteobacteria</taxon>
        <taxon>Rhodobacterales</taxon>
        <taxon>Rhodobacter group</taxon>
        <taxon>Rhodobacter</taxon>
    </lineage>
</organism>